<reference evidence="1 2" key="1">
    <citation type="submission" date="2020-12" db="EMBL/GenBank/DDBJ databases">
        <title>Complete genome sequence of Mycobacterium heckeshornense JCM 15655T, closely related to a pathogenic non-tuberculous mycobacterial species Mycobacterium xenopi.</title>
        <authorList>
            <person name="Yoshida M."/>
            <person name="Fukano H."/>
            <person name="Asakura T."/>
            <person name="Suzuki M."/>
            <person name="Hoshino Y."/>
        </authorList>
    </citation>
    <scope>NUCLEOTIDE SEQUENCE [LARGE SCALE GENOMIC DNA]</scope>
    <source>
        <strain evidence="1 2">JCM 15655</strain>
    </source>
</reference>
<name>A0A7R7TSY7_9MYCO</name>
<proteinExistence type="predicted"/>
<dbReference type="AlphaFoldDB" id="A0A7R7TSY7"/>
<gene>
    <name evidence="1" type="ORF">MHEC_09390</name>
</gene>
<evidence type="ECO:0000313" key="2">
    <source>
        <dbReference type="Proteomes" id="UP000595446"/>
    </source>
</evidence>
<protein>
    <submittedName>
        <fullName evidence="1">Uncharacterized protein</fullName>
    </submittedName>
</protein>
<organism evidence="1 2">
    <name type="scientific">Mycobacterium heckeshornense</name>
    <dbReference type="NCBI Taxonomy" id="110505"/>
    <lineage>
        <taxon>Bacteria</taxon>
        <taxon>Bacillati</taxon>
        <taxon>Actinomycetota</taxon>
        <taxon>Actinomycetes</taxon>
        <taxon>Mycobacteriales</taxon>
        <taxon>Mycobacteriaceae</taxon>
        <taxon>Mycobacterium</taxon>
    </lineage>
</organism>
<dbReference type="Proteomes" id="UP000595446">
    <property type="component" value="Chromosome"/>
</dbReference>
<accession>A0A7R7TSY7</accession>
<evidence type="ECO:0000313" key="1">
    <source>
        <dbReference type="EMBL" id="BCO34506.1"/>
    </source>
</evidence>
<sequence length="50" mass="5520">MIARTVCRQRPHSEPAPHASATFFVVTAPFATASATVWLVTPLHRHTYMG</sequence>
<keyword evidence="2" id="KW-1185">Reference proteome</keyword>
<dbReference type="EMBL" id="AP024237">
    <property type="protein sequence ID" value="BCO34506.1"/>
    <property type="molecule type" value="Genomic_DNA"/>
</dbReference>